<gene>
    <name evidence="4" type="ORF">dsmv_0138</name>
</gene>
<name>S7V785_DESML</name>
<evidence type="ECO:0000256" key="1">
    <source>
        <dbReference type="ARBA" id="ARBA00022553"/>
    </source>
</evidence>
<organism evidence="4 5">
    <name type="scientific">Desulfococcus multivorans DSM 2059</name>
    <dbReference type="NCBI Taxonomy" id="1121405"/>
    <lineage>
        <taxon>Bacteria</taxon>
        <taxon>Pseudomonadati</taxon>
        <taxon>Thermodesulfobacteriota</taxon>
        <taxon>Desulfobacteria</taxon>
        <taxon>Desulfobacterales</taxon>
        <taxon>Desulfococcaceae</taxon>
        <taxon>Desulfococcus</taxon>
    </lineage>
</organism>
<dbReference type="Gene3D" id="3.40.50.2300">
    <property type="match status" value="1"/>
</dbReference>
<dbReference type="SMART" id="SM00448">
    <property type="entry name" value="REC"/>
    <property type="match status" value="1"/>
</dbReference>
<dbReference type="STRING" id="897.B2D07_03925"/>
<dbReference type="Proteomes" id="UP000014977">
    <property type="component" value="Unassembled WGS sequence"/>
</dbReference>
<dbReference type="PROSITE" id="PS50110">
    <property type="entry name" value="RESPONSE_REGULATORY"/>
    <property type="match status" value="1"/>
</dbReference>
<dbReference type="InterPro" id="IPR050595">
    <property type="entry name" value="Bact_response_regulator"/>
</dbReference>
<dbReference type="RefSeq" id="WP_020876327.1">
    <property type="nucleotide sequence ID" value="NZ_ATHJ01000083.1"/>
</dbReference>
<dbReference type="GO" id="GO:0000160">
    <property type="term" value="P:phosphorelay signal transduction system"/>
    <property type="evidence" value="ECO:0007669"/>
    <property type="project" value="InterPro"/>
</dbReference>
<proteinExistence type="predicted"/>
<comment type="caution">
    <text evidence="4">The sequence shown here is derived from an EMBL/GenBank/DDBJ whole genome shotgun (WGS) entry which is preliminary data.</text>
</comment>
<evidence type="ECO:0000313" key="5">
    <source>
        <dbReference type="Proteomes" id="UP000014977"/>
    </source>
</evidence>
<dbReference type="PANTHER" id="PTHR44591">
    <property type="entry name" value="STRESS RESPONSE REGULATOR PROTEIN 1"/>
    <property type="match status" value="1"/>
</dbReference>
<keyword evidence="5" id="KW-1185">Reference proteome</keyword>
<dbReference type="eggNOG" id="COG0745">
    <property type="taxonomic scope" value="Bacteria"/>
</dbReference>
<dbReference type="OrthoDB" id="5419443at2"/>
<keyword evidence="1 2" id="KW-0597">Phosphoprotein</keyword>
<dbReference type="InterPro" id="IPR011006">
    <property type="entry name" value="CheY-like_superfamily"/>
</dbReference>
<evidence type="ECO:0000259" key="3">
    <source>
        <dbReference type="PROSITE" id="PS50110"/>
    </source>
</evidence>
<dbReference type="SUPFAM" id="SSF52172">
    <property type="entry name" value="CheY-like"/>
    <property type="match status" value="1"/>
</dbReference>
<dbReference type="EMBL" id="ATHJ01000083">
    <property type="protein sequence ID" value="EPR40413.1"/>
    <property type="molecule type" value="Genomic_DNA"/>
</dbReference>
<feature type="modified residue" description="4-aspartylphosphate" evidence="2">
    <location>
        <position position="54"/>
    </location>
</feature>
<evidence type="ECO:0000313" key="4">
    <source>
        <dbReference type="EMBL" id="EPR40413.1"/>
    </source>
</evidence>
<dbReference type="Pfam" id="PF00072">
    <property type="entry name" value="Response_reg"/>
    <property type="match status" value="1"/>
</dbReference>
<protein>
    <submittedName>
        <fullName evidence="4">Response regulator receiver protein</fullName>
    </submittedName>
</protein>
<feature type="domain" description="Response regulatory" evidence="3">
    <location>
        <begin position="5"/>
        <end position="130"/>
    </location>
</feature>
<accession>S7V785</accession>
<dbReference type="InterPro" id="IPR001789">
    <property type="entry name" value="Sig_transdc_resp-reg_receiver"/>
</dbReference>
<dbReference type="AlphaFoldDB" id="S7V785"/>
<sequence>MKKKKVLVVDDELDMRIYISTVFETSGYEAVTARDGKDGLAKARKLLPDLIILDIMMPGEGGVLMYRHLKSDDVLKDIPVLMLSGVGKQTFFHYLKMMNIQPDDAIPEPEAYVEKPPKPNELLEIAESLLRPAA</sequence>
<evidence type="ECO:0000256" key="2">
    <source>
        <dbReference type="PROSITE-ProRule" id="PRU00169"/>
    </source>
</evidence>
<reference evidence="4 5" key="1">
    <citation type="journal article" date="2013" name="Genome Announc.">
        <title>Draft genome sequences for three mercury-methylating, sulfate-reducing bacteria.</title>
        <authorList>
            <person name="Brown S.D."/>
            <person name="Hurt R.A.Jr."/>
            <person name="Gilmour C.C."/>
            <person name="Elias D.A."/>
        </authorList>
    </citation>
    <scope>NUCLEOTIDE SEQUENCE [LARGE SCALE GENOMIC DNA]</scope>
    <source>
        <strain evidence="4 5">DSM 2059</strain>
    </source>
</reference>
<dbReference type="PANTHER" id="PTHR44591:SF3">
    <property type="entry name" value="RESPONSE REGULATORY DOMAIN-CONTAINING PROTEIN"/>
    <property type="match status" value="1"/>
</dbReference>